<protein>
    <submittedName>
        <fullName evidence="2">Uncharacterized protein</fullName>
    </submittedName>
</protein>
<evidence type="ECO:0000313" key="2">
    <source>
        <dbReference type="EMBL" id="TRU87883.1"/>
    </source>
</evidence>
<feature type="coiled-coil region" evidence="1">
    <location>
        <begin position="69"/>
        <end position="96"/>
    </location>
</feature>
<comment type="caution">
    <text evidence="2">The sequence shown here is derived from an EMBL/GenBank/DDBJ whole genome shotgun (WGS) entry which is preliminary data.</text>
</comment>
<evidence type="ECO:0000313" key="3">
    <source>
        <dbReference type="Proteomes" id="UP000319191"/>
    </source>
</evidence>
<dbReference type="AlphaFoldDB" id="A0A552IWN9"/>
<gene>
    <name evidence="2" type="ORF">EWV54_11525</name>
</gene>
<organism evidence="2 3">
    <name type="scientific">Microcystis novacekii Mn_MB_F_20050700_S1D</name>
    <dbReference type="NCBI Taxonomy" id="2486266"/>
    <lineage>
        <taxon>Bacteria</taxon>
        <taxon>Bacillati</taxon>
        <taxon>Cyanobacteriota</taxon>
        <taxon>Cyanophyceae</taxon>
        <taxon>Oscillatoriophycideae</taxon>
        <taxon>Chroococcales</taxon>
        <taxon>Microcystaceae</taxon>
        <taxon>Microcystis</taxon>
    </lineage>
</organism>
<name>A0A552IWN9_9CHRO</name>
<accession>A0A552IWN9</accession>
<evidence type="ECO:0000256" key="1">
    <source>
        <dbReference type="SAM" id="Coils"/>
    </source>
</evidence>
<keyword evidence="1" id="KW-0175">Coiled coil</keyword>
<reference evidence="2 3" key="1">
    <citation type="submission" date="2019-01" db="EMBL/GenBank/DDBJ databases">
        <title>Coherence of Microcystis species and biogeography revealed through population genomics.</title>
        <authorList>
            <person name="Perez-Carrascal O.M."/>
            <person name="Terrat Y."/>
            <person name="Giani A."/>
            <person name="Fortin N."/>
            <person name="Tromas N."/>
            <person name="Shapiro B.J."/>
        </authorList>
    </citation>
    <scope>NUCLEOTIDE SEQUENCE [LARGE SCALE GENOMIC DNA]</scope>
    <source>
        <strain evidence="2">Mn_MB_F_20050700_S1D</strain>
    </source>
</reference>
<dbReference type="EMBL" id="SFAV01000154">
    <property type="protein sequence ID" value="TRU87883.1"/>
    <property type="molecule type" value="Genomic_DNA"/>
</dbReference>
<proteinExistence type="predicted"/>
<sequence>MERELLEQIDSAKATELNLFSNFGETEATLPGLEQLQNVAERLRNPYIRFQRILLLIAESQPTVDRATLELLERSLEDAMATVEAAQATTREIKQNWSLS</sequence>
<dbReference type="Proteomes" id="UP000319191">
    <property type="component" value="Unassembled WGS sequence"/>
</dbReference>